<keyword evidence="2" id="KW-0732">Signal</keyword>
<name>A0ABZ2K0I5_9BACT</name>
<dbReference type="InterPro" id="IPR011250">
    <property type="entry name" value="OMP/PagP_B-barrel"/>
</dbReference>
<proteinExistence type="predicted"/>
<dbReference type="EMBL" id="CP089982">
    <property type="protein sequence ID" value="WXA92250.1"/>
    <property type="molecule type" value="Genomic_DNA"/>
</dbReference>
<dbReference type="Gene3D" id="2.40.160.20">
    <property type="match status" value="1"/>
</dbReference>
<dbReference type="RefSeq" id="WP_394842867.1">
    <property type="nucleotide sequence ID" value="NZ_CP089982.1"/>
</dbReference>
<evidence type="ECO:0000256" key="1">
    <source>
        <dbReference type="SAM" id="MobiDB-lite"/>
    </source>
</evidence>
<feature type="signal peptide" evidence="2">
    <location>
        <begin position="1"/>
        <end position="22"/>
    </location>
</feature>
<evidence type="ECO:0000313" key="3">
    <source>
        <dbReference type="EMBL" id="WXA92250.1"/>
    </source>
</evidence>
<accession>A0ABZ2K0I5</accession>
<evidence type="ECO:0008006" key="5">
    <source>
        <dbReference type="Google" id="ProtNLM"/>
    </source>
</evidence>
<organism evidence="3 4">
    <name type="scientific">Pendulispora brunnea</name>
    <dbReference type="NCBI Taxonomy" id="2905690"/>
    <lineage>
        <taxon>Bacteria</taxon>
        <taxon>Pseudomonadati</taxon>
        <taxon>Myxococcota</taxon>
        <taxon>Myxococcia</taxon>
        <taxon>Myxococcales</taxon>
        <taxon>Sorangiineae</taxon>
        <taxon>Pendulisporaceae</taxon>
        <taxon>Pendulispora</taxon>
    </lineage>
</organism>
<protein>
    <recommendedName>
        <fullName evidence="5">Outer membrane protein beta-barrel domain-containing protein</fullName>
    </recommendedName>
</protein>
<feature type="region of interest" description="Disordered" evidence="1">
    <location>
        <begin position="23"/>
        <end position="48"/>
    </location>
</feature>
<feature type="compositionally biased region" description="Pro residues" evidence="1">
    <location>
        <begin position="27"/>
        <end position="41"/>
    </location>
</feature>
<keyword evidence="4" id="KW-1185">Reference proteome</keyword>
<dbReference type="Proteomes" id="UP001379533">
    <property type="component" value="Chromosome"/>
</dbReference>
<gene>
    <name evidence="3" type="ORF">LZC95_38070</name>
</gene>
<evidence type="ECO:0000256" key="2">
    <source>
        <dbReference type="SAM" id="SignalP"/>
    </source>
</evidence>
<evidence type="ECO:0000313" key="4">
    <source>
        <dbReference type="Proteomes" id="UP001379533"/>
    </source>
</evidence>
<feature type="chain" id="PRO_5046056634" description="Outer membrane protein beta-barrel domain-containing protein" evidence="2">
    <location>
        <begin position="23"/>
        <end position="248"/>
    </location>
</feature>
<dbReference type="SUPFAM" id="SSF56925">
    <property type="entry name" value="OMPA-like"/>
    <property type="match status" value="1"/>
</dbReference>
<sequence length="248" mass="26131">MKNTAAFLAGLISLAAAGSSHAQGLAPPAPLPPTQAPPPSSYPSNSYPTSSSYGNSYSSYDAKEKDSGRGLEFFYANVSAGAGLVGLTTFNSSDLALDRTSAVGPVFDVGLGLRLLILTIGPRLRYTALSPYDLWQINAEIAFHIPIGRWDPYIGLYGGYSFLGALSQDAIGTRANSNDVHVRGFDAGLQLGLDYYFTPHLSFGGEFSSEFLAMWRPSVDGSTDAEYGKSGGSAGFGGRLLLHGGIHF</sequence>
<reference evidence="3 4" key="1">
    <citation type="submission" date="2021-12" db="EMBL/GenBank/DDBJ databases">
        <title>Discovery of the Pendulisporaceae a myxobacterial family with distinct sporulation behavior and unique specialized metabolism.</title>
        <authorList>
            <person name="Garcia R."/>
            <person name="Popoff A."/>
            <person name="Bader C.D."/>
            <person name="Loehr J."/>
            <person name="Walesch S."/>
            <person name="Walt C."/>
            <person name="Boldt J."/>
            <person name="Bunk B."/>
            <person name="Haeckl F.J.F.P.J."/>
            <person name="Gunesch A.P."/>
            <person name="Birkelbach J."/>
            <person name="Nuebel U."/>
            <person name="Pietschmann T."/>
            <person name="Bach T."/>
            <person name="Mueller R."/>
        </authorList>
    </citation>
    <scope>NUCLEOTIDE SEQUENCE [LARGE SCALE GENOMIC DNA]</scope>
    <source>
        <strain evidence="3 4">MSr12523</strain>
    </source>
</reference>